<gene>
    <name evidence="1" type="ordered locus">Mar181_1368</name>
</gene>
<accession>F6CWR1</accession>
<dbReference type="KEGG" id="mpc:Mar181_1368"/>
<organism evidence="1 2">
    <name type="scientific">Marinomonas posidonica (strain CECT 7376 / NCIMB 14433 / IVIA-Po-181)</name>
    <dbReference type="NCBI Taxonomy" id="491952"/>
    <lineage>
        <taxon>Bacteria</taxon>
        <taxon>Pseudomonadati</taxon>
        <taxon>Pseudomonadota</taxon>
        <taxon>Gammaproteobacteria</taxon>
        <taxon>Oceanospirillales</taxon>
        <taxon>Oceanospirillaceae</taxon>
        <taxon>Marinomonas</taxon>
    </lineage>
</organism>
<evidence type="ECO:0000313" key="2">
    <source>
        <dbReference type="Proteomes" id="UP000009230"/>
    </source>
</evidence>
<protein>
    <submittedName>
        <fullName evidence="1">Uncharacterized protein</fullName>
    </submittedName>
</protein>
<dbReference type="Proteomes" id="UP000009230">
    <property type="component" value="Chromosome"/>
</dbReference>
<dbReference type="AlphaFoldDB" id="F6CWR1"/>
<proteinExistence type="predicted"/>
<dbReference type="HOGENOM" id="CLU_2633937_0_0_6"/>
<dbReference type="STRING" id="491952.Mar181_1368"/>
<keyword evidence="2" id="KW-1185">Reference proteome</keyword>
<sequence>MMIVDLIDEVDFKERLKALEVPVHESQSMAEVKQVLLKWLVEFPEQRPNILVLFKEMQEEKITVLPEVLEVISSIEQ</sequence>
<dbReference type="OrthoDB" id="6169664at2"/>
<dbReference type="RefSeq" id="WP_013795886.1">
    <property type="nucleotide sequence ID" value="NC_015559.1"/>
</dbReference>
<dbReference type="EMBL" id="CP002771">
    <property type="protein sequence ID" value="AEF54411.1"/>
    <property type="molecule type" value="Genomic_DNA"/>
</dbReference>
<evidence type="ECO:0000313" key="1">
    <source>
        <dbReference type="EMBL" id="AEF54411.1"/>
    </source>
</evidence>
<reference evidence="1 2" key="1">
    <citation type="journal article" date="2012" name="Stand. Genomic Sci.">
        <title>Complete genome sequence of Marinomonas posidonica type strain (IVIA-Po-181(T)).</title>
        <authorList>
            <person name="Lucas-Elio P."/>
            <person name="Goodwin L."/>
            <person name="Woyke T."/>
            <person name="Pitluck S."/>
            <person name="Nolan M."/>
            <person name="Kyrpides N.C."/>
            <person name="Detter J.C."/>
            <person name="Copeland A."/>
            <person name="Lu M."/>
            <person name="Bruce D."/>
            <person name="Detter C."/>
            <person name="Tapia R."/>
            <person name="Han S."/>
            <person name="Land M.L."/>
            <person name="Ivanova N."/>
            <person name="Mikhailova N."/>
            <person name="Johnston A.W."/>
            <person name="Sanchez-Amat A."/>
        </authorList>
    </citation>
    <scope>NUCLEOTIDE SEQUENCE [LARGE SCALE GENOMIC DNA]</scope>
    <source>
        <strain evidence="2">CECT 7376 / NCIMB 14433 / IVIA-Po-181</strain>
    </source>
</reference>
<name>F6CWR1_MARPP</name>